<protein>
    <submittedName>
        <fullName evidence="2">Uncharacterized protein</fullName>
    </submittedName>
</protein>
<feature type="region of interest" description="Disordered" evidence="1">
    <location>
        <begin position="74"/>
        <end position="97"/>
    </location>
</feature>
<gene>
    <name evidence="2" type="ORF">BPOR_0091g00040</name>
</gene>
<organism evidence="2 3">
    <name type="scientific">Botrytis porri</name>
    <dbReference type="NCBI Taxonomy" id="87229"/>
    <lineage>
        <taxon>Eukaryota</taxon>
        <taxon>Fungi</taxon>
        <taxon>Dikarya</taxon>
        <taxon>Ascomycota</taxon>
        <taxon>Pezizomycotina</taxon>
        <taxon>Leotiomycetes</taxon>
        <taxon>Helotiales</taxon>
        <taxon>Sclerotiniaceae</taxon>
        <taxon>Botrytis</taxon>
    </lineage>
</organism>
<comment type="caution">
    <text evidence="2">The sequence shown here is derived from an EMBL/GenBank/DDBJ whole genome shotgun (WGS) entry which is preliminary data.</text>
</comment>
<dbReference type="EMBL" id="PQXO01000091">
    <property type="protein sequence ID" value="TGO89838.1"/>
    <property type="molecule type" value="Genomic_DNA"/>
</dbReference>
<accession>A0A4Z1KZ87</accession>
<dbReference type="AlphaFoldDB" id="A0A4Z1KZ87"/>
<name>A0A4Z1KZ87_9HELO</name>
<evidence type="ECO:0000313" key="3">
    <source>
        <dbReference type="Proteomes" id="UP000297280"/>
    </source>
</evidence>
<sequence>MCYRLELTARRPSDLMIAIAKIRVLSNLELWIGIVVACLPTMKPFVDLSKLSHKLHGSSAVSTKDESPQLQLRTFGGFGPSRPKNHSNYTERSEAPSVQTITNELHLVPFEASDFDANCELSNTRTVSDSQGIFVSLSNPIKDCIDTKKEKIVHQTEGSNWLRTSNTFDDETLASQSTELRARIVTVELFAGKGHFVVLSGMLISSNA</sequence>
<evidence type="ECO:0000313" key="2">
    <source>
        <dbReference type="EMBL" id="TGO89838.1"/>
    </source>
</evidence>
<reference evidence="2 3" key="1">
    <citation type="submission" date="2017-12" db="EMBL/GenBank/DDBJ databases">
        <title>Comparative genomics of Botrytis spp.</title>
        <authorList>
            <person name="Valero-Jimenez C.A."/>
            <person name="Tapia P."/>
            <person name="Veloso J."/>
            <person name="Silva-Moreno E."/>
            <person name="Staats M."/>
            <person name="Valdes J.H."/>
            <person name="Van Kan J.A.L."/>
        </authorList>
    </citation>
    <scope>NUCLEOTIDE SEQUENCE [LARGE SCALE GENOMIC DNA]</scope>
    <source>
        <strain evidence="2 3">MUCL3349</strain>
    </source>
</reference>
<dbReference type="Proteomes" id="UP000297280">
    <property type="component" value="Unassembled WGS sequence"/>
</dbReference>
<keyword evidence="3" id="KW-1185">Reference proteome</keyword>
<proteinExistence type="predicted"/>
<evidence type="ECO:0000256" key="1">
    <source>
        <dbReference type="SAM" id="MobiDB-lite"/>
    </source>
</evidence>